<dbReference type="EMBL" id="BOLY01000001">
    <property type="protein sequence ID" value="GIZ38225.1"/>
    <property type="molecule type" value="Genomic_DNA"/>
</dbReference>
<feature type="compositionally biased region" description="Polar residues" evidence="1">
    <location>
        <begin position="358"/>
        <end position="367"/>
    </location>
</feature>
<feature type="region of interest" description="Disordered" evidence="1">
    <location>
        <begin position="130"/>
        <end position="322"/>
    </location>
</feature>
<reference evidence="2 3" key="1">
    <citation type="submission" date="2021-01" db="EMBL/GenBank/DDBJ databases">
        <title>Cercospora kikuchii MAFF 305040 whole genome shotgun sequence.</title>
        <authorList>
            <person name="Kashiwa T."/>
            <person name="Suzuki T."/>
        </authorList>
    </citation>
    <scope>NUCLEOTIDE SEQUENCE [LARGE SCALE GENOMIC DNA]</scope>
    <source>
        <strain evidence="2 3">MAFF 305040</strain>
    </source>
</reference>
<name>A0A9P3CD52_9PEZI</name>
<feature type="region of interest" description="Disordered" evidence="1">
    <location>
        <begin position="338"/>
        <end position="367"/>
    </location>
</feature>
<dbReference type="AlphaFoldDB" id="A0A9P3CD52"/>
<keyword evidence="3" id="KW-1185">Reference proteome</keyword>
<gene>
    <name evidence="2" type="ORF">CKM354_000164800</name>
</gene>
<dbReference type="GeneID" id="68287223"/>
<evidence type="ECO:0000256" key="1">
    <source>
        <dbReference type="SAM" id="MobiDB-lite"/>
    </source>
</evidence>
<protein>
    <submittedName>
        <fullName evidence="2">Uncharacterized protein</fullName>
    </submittedName>
</protein>
<organism evidence="2 3">
    <name type="scientific">Cercospora kikuchii</name>
    <dbReference type="NCBI Taxonomy" id="84275"/>
    <lineage>
        <taxon>Eukaryota</taxon>
        <taxon>Fungi</taxon>
        <taxon>Dikarya</taxon>
        <taxon>Ascomycota</taxon>
        <taxon>Pezizomycotina</taxon>
        <taxon>Dothideomycetes</taxon>
        <taxon>Dothideomycetidae</taxon>
        <taxon>Mycosphaerellales</taxon>
        <taxon>Mycosphaerellaceae</taxon>
        <taxon>Cercospora</taxon>
    </lineage>
</organism>
<sequence length="367" mass="40207">MPNQVSDSPFERVATLAMRNELLTQTDKSQIFAHAATLTLAEYEGASLPNNRLKSLLLAIGKQQETALKGFVASSSESTTTTHSSFISRRLSDSAFGTSSKIGVCERNEGSQPESMPFLTQVPTILSGTTQKSIEKSEKIQVKGHEKSSAAEKKIAFVTNKPSTGPELPKDFSSMRATPSTSVRMALQGKVIKPTDWDDQPSSDEYEPRSFNSVRFQSKLDPSGTLPWKRRSKQKPKSTKVPKSEPKQEWQQKPNRKHHSADASRKKQTKPEQSFSKPKSSVEILAAEINALSTDSDDEQDQTKVQVKDAQSRPNYGYGRVRPMFPLDADELAALAKENASESSSMPVAAVVSPTVAQEPSSSSSKD</sequence>
<comment type="caution">
    <text evidence="2">The sequence shown here is derived from an EMBL/GenBank/DDBJ whole genome shotgun (WGS) entry which is preliminary data.</text>
</comment>
<feature type="compositionally biased region" description="Basic residues" evidence="1">
    <location>
        <begin position="228"/>
        <end position="240"/>
    </location>
</feature>
<accession>A0A9P3CD52</accession>
<proteinExistence type="predicted"/>
<evidence type="ECO:0000313" key="2">
    <source>
        <dbReference type="EMBL" id="GIZ38225.1"/>
    </source>
</evidence>
<dbReference type="RefSeq" id="XP_044652712.1">
    <property type="nucleotide sequence ID" value="XM_044796777.1"/>
</dbReference>
<dbReference type="Proteomes" id="UP000825890">
    <property type="component" value="Unassembled WGS sequence"/>
</dbReference>
<feature type="compositionally biased region" description="Basic and acidic residues" evidence="1">
    <location>
        <begin position="133"/>
        <end position="155"/>
    </location>
</feature>
<feature type="compositionally biased region" description="Low complexity" evidence="1">
    <location>
        <begin position="338"/>
        <end position="357"/>
    </location>
</feature>
<dbReference type="OrthoDB" id="10422103at2759"/>
<evidence type="ECO:0000313" key="3">
    <source>
        <dbReference type="Proteomes" id="UP000825890"/>
    </source>
</evidence>